<dbReference type="InterPro" id="IPR001873">
    <property type="entry name" value="ENaC"/>
</dbReference>
<gene>
    <name evidence="14" type="ORF">TCEB3V08_LOCUS10354</name>
</gene>
<organism evidence="14">
    <name type="scientific">Timema cristinae</name>
    <name type="common">Walking stick</name>
    <dbReference type="NCBI Taxonomy" id="61476"/>
    <lineage>
        <taxon>Eukaryota</taxon>
        <taxon>Metazoa</taxon>
        <taxon>Ecdysozoa</taxon>
        <taxon>Arthropoda</taxon>
        <taxon>Hexapoda</taxon>
        <taxon>Insecta</taxon>
        <taxon>Pterygota</taxon>
        <taxon>Neoptera</taxon>
        <taxon>Polyneoptera</taxon>
        <taxon>Phasmatodea</taxon>
        <taxon>Timematodea</taxon>
        <taxon>Timematoidea</taxon>
        <taxon>Timematidae</taxon>
        <taxon>Timema</taxon>
    </lineage>
</organism>
<dbReference type="EMBL" id="OC321498">
    <property type="protein sequence ID" value="CAD7410164.1"/>
    <property type="molecule type" value="Genomic_DNA"/>
</dbReference>
<keyword evidence="4 12" id="KW-0894">Sodium channel</keyword>
<feature type="transmembrane region" description="Helical" evidence="13">
    <location>
        <begin position="143"/>
        <end position="164"/>
    </location>
</feature>
<evidence type="ECO:0000256" key="6">
    <source>
        <dbReference type="ARBA" id="ARBA00022989"/>
    </source>
</evidence>
<keyword evidence="8 12" id="KW-0406">Ion transport</keyword>
<evidence type="ECO:0000256" key="9">
    <source>
        <dbReference type="ARBA" id="ARBA00023136"/>
    </source>
</evidence>
<sequence length="409" mass="45938">MGGLIMVVVVPGSSGERRNLAQSWQLFACGSCSRMFVCVRCSAKLVVLGSCGSASPQSALWPLSSLSCVCARFMWFCFTSVGTVATLIIIVCLCQVHVVLLHLSRHCGHSHHYRVFVPGSCGSASPQSALWPLSSLSCVCARFMWFCFTSVGTVATLIIIVSLWEKFQTNPTITGLDTDFHNWEVPFPAVFLCLQEPSNYTLVEKFVDTQWPAQENDTRQQYIDLVIRLANMSYLNLEEFSKMVDLPGIPQDPLQLNTIQDKSTIKHVIVQTNDLTCIVGSTDKIQVSDVRFHRRLFEVDYLHCFCLRVTYIHEECVYKIVVISGDVCRTTILSLDGDVDEVPHLTMTHPAKFQIVDPFESGIWIFVDDDHTVTAHVSQRDFMIIQTNLLSRLRVAEKFVLTDLKVPNS</sequence>
<keyword evidence="10 12" id="KW-0739">Sodium transport</keyword>
<comment type="similarity">
    <text evidence="2 12">Belongs to the amiloride-sensitive sodium channel (TC 1.A.6) family.</text>
</comment>
<keyword evidence="6 13" id="KW-1133">Transmembrane helix</keyword>
<dbReference type="GO" id="GO:0016020">
    <property type="term" value="C:membrane"/>
    <property type="evidence" value="ECO:0007669"/>
    <property type="project" value="UniProtKB-SubCell"/>
</dbReference>
<dbReference type="AlphaFoldDB" id="A0A7R9DAG3"/>
<reference evidence="14" key="1">
    <citation type="submission" date="2020-11" db="EMBL/GenBank/DDBJ databases">
        <authorList>
            <person name="Tran Van P."/>
        </authorList>
    </citation>
    <scope>NUCLEOTIDE SEQUENCE</scope>
</reference>
<evidence type="ECO:0000256" key="4">
    <source>
        <dbReference type="ARBA" id="ARBA00022461"/>
    </source>
</evidence>
<keyword evidence="7" id="KW-0915">Sodium</keyword>
<proteinExistence type="inferred from homology"/>
<evidence type="ECO:0000256" key="5">
    <source>
        <dbReference type="ARBA" id="ARBA00022692"/>
    </source>
</evidence>
<keyword evidence="11 12" id="KW-0407">Ion channel</keyword>
<evidence type="ECO:0000256" key="7">
    <source>
        <dbReference type="ARBA" id="ARBA00023053"/>
    </source>
</evidence>
<evidence type="ECO:0000313" key="14">
    <source>
        <dbReference type="EMBL" id="CAD7410164.1"/>
    </source>
</evidence>
<evidence type="ECO:0000256" key="10">
    <source>
        <dbReference type="ARBA" id="ARBA00023201"/>
    </source>
</evidence>
<evidence type="ECO:0000256" key="11">
    <source>
        <dbReference type="ARBA" id="ARBA00023303"/>
    </source>
</evidence>
<comment type="subcellular location">
    <subcellularLocation>
        <location evidence="1">Membrane</location>
        <topology evidence="1">Multi-pass membrane protein</topology>
    </subcellularLocation>
</comment>
<accession>A0A7R9DAG3</accession>
<keyword evidence="3 12" id="KW-0813">Transport</keyword>
<evidence type="ECO:0000256" key="12">
    <source>
        <dbReference type="RuleBase" id="RU000679"/>
    </source>
</evidence>
<name>A0A7R9DAG3_TIMCR</name>
<dbReference type="GO" id="GO:0005272">
    <property type="term" value="F:sodium channel activity"/>
    <property type="evidence" value="ECO:0007669"/>
    <property type="project" value="UniProtKB-KW"/>
</dbReference>
<feature type="transmembrane region" description="Helical" evidence="13">
    <location>
        <begin position="73"/>
        <end position="101"/>
    </location>
</feature>
<evidence type="ECO:0000256" key="13">
    <source>
        <dbReference type="SAM" id="Phobius"/>
    </source>
</evidence>
<evidence type="ECO:0000256" key="8">
    <source>
        <dbReference type="ARBA" id="ARBA00023065"/>
    </source>
</evidence>
<evidence type="ECO:0000256" key="1">
    <source>
        <dbReference type="ARBA" id="ARBA00004141"/>
    </source>
</evidence>
<keyword evidence="9 13" id="KW-0472">Membrane</keyword>
<evidence type="ECO:0000256" key="3">
    <source>
        <dbReference type="ARBA" id="ARBA00022448"/>
    </source>
</evidence>
<protein>
    <submittedName>
        <fullName evidence="14">Uncharacterized protein</fullName>
    </submittedName>
</protein>
<keyword evidence="5 12" id="KW-0812">Transmembrane</keyword>
<evidence type="ECO:0000256" key="2">
    <source>
        <dbReference type="ARBA" id="ARBA00007193"/>
    </source>
</evidence>
<dbReference type="Pfam" id="PF00858">
    <property type="entry name" value="ASC"/>
    <property type="match status" value="1"/>
</dbReference>